<protein>
    <submittedName>
        <fullName evidence="2">Uncharacterized protein</fullName>
    </submittedName>
</protein>
<proteinExistence type="predicted"/>
<accession>J3LNX3</accession>
<dbReference type="EnsemblPlants" id="OB03G27490.1">
    <property type="protein sequence ID" value="OB03G27490.1"/>
    <property type="gene ID" value="OB03G27490"/>
</dbReference>
<sequence>MESAGGAARRRRRALLPPRAPLASSSSPPPPRAILGRELALMDAREATKKYNMAMQQLNEAHKATRTEAIACH</sequence>
<organism evidence="2">
    <name type="scientific">Oryza brachyantha</name>
    <name type="common">malo sina</name>
    <dbReference type="NCBI Taxonomy" id="4533"/>
    <lineage>
        <taxon>Eukaryota</taxon>
        <taxon>Viridiplantae</taxon>
        <taxon>Streptophyta</taxon>
        <taxon>Embryophyta</taxon>
        <taxon>Tracheophyta</taxon>
        <taxon>Spermatophyta</taxon>
        <taxon>Magnoliopsida</taxon>
        <taxon>Liliopsida</taxon>
        <taxon>Poales</taxon>
        <taxon>Poaceae</taxon>
        <taxon>BOP clade</taxon>
        <taxon>Oryzoideae</taxon>
        <taxon>Oryzeae</taxon>
        <taxon>Oryzinae</taxon>
        <taxon>Oryza</taxon>
    </lineage>
</organism>
<feature type="compositionally biased region" description="Low complexity" evidence="1">
    <location>
        <begin position="15"/>
        <end position="26"/>
    </location>
</feature>
<dbReference type="Proteomes" id="UP000006038">
    <property type="component" value="Chromosome 3"/>
</dbReference>
<evidence type="ECO:0000313" key="3">
    <source>
        <dbReference type="Proteomes" id="UP000006038"/>
    </source>
</evidence>
<keyword evidence="3" id="KW-1185">Reference proteome</keyword>
<evidence type="ECO:0000313" key="2">
    <source>
        <dbReference type="EnsemblPlants" id="OB03G27490.1"/>
    </source>
</evidence>
<dbReference type="Gramene" id="OB03G27490.1">
    <property type="protein sequence ID" value="OB03G27490.1"/>
    <property type="gene ID" value="OB03G27490"/>
</dbReference>
<evidence type="ECO:0000256" key="1">
    <source>
        <dbReference type="SAM" id="MobiDB-lite"/>
    </source>
</evidence>
<name>J3LNX3_ORYBR</name>
<reference evidence="2" key="1">
    <citation type="journal article" date="2013" name="Nat. Commun.">
        <title>Whole-genome sequencing of Oryza brachyantha reveals mechanisms underlying Oryza genome evolution.</title>
        <authorList>
            <person name="Chen J."/>
            <person name="Huang Q."/>
            <person name="Gao D."/>
            <person name="Wang J."/>
            <person name="Lang Y."/>
            <person name="Liu T."/>
            <person name="Li B."/>
            <person name="Bai Z."/>
            <person name="Luis Goicoechea J."/>
            <person name="Liang C."/>
            <person name="Chen C."/>
            <person name="Zhang W."/>
            <person name="Sun S."/>
            <person name="Liao Y."/>
            <person name="Zhang X."/>
            <person name="Yang L."/>
            <person name="Song C."/>
            <person name="Wang M."/>
            <person name="Shi J."/>
            <person name="Liu G."/>
            <person name="Liu J."/>
            <person name="Zhou H."/>
            <person name="Zhou W."/>
            <person name="Yu Q."/>
            <person name="An N."/>
            <person name="Chen Y."/>
            <person name="Cai Q."/>
            <person name="Wang B."/>
            <person name="Liu B."/>
            <person name="Min J."/>
            <person name="Huang Y."/>
            <person name="Wu H."/>
            <person name="Li Z."/>
            <person name="Zhang Y."/>
            <person name="Yin Y."/>
            <person name="Song W."/>
            <person name="Jiang J."/>
            <person name="Jackson S.A."/>
            <person name="Wing R.A."/>
            <person name="Wang J."/>
            <person name="Chen M."/>
        </authorList>
    </citation>
    <scope>NUCLEOTIDE SEQUENCE [LARGE SCALE GENOMIC DNA]</scope>
    <source>
        <strain evidence="2">cv. IRGC 101232</strain>
    </source>
</reference>
<dbReference type="HOGENOM" id="CLU_2708757_0_0_1"/>
<dbReference type="AlphaFoldDB" id="J3LNX3"/>
<reference evidence="2" key="2">
    <citation type="submission" date="2013-04" db="UniProtKB">
        <authorList>
            <consortium name="EnsemblPlants"/>
        </authorList>
    </citation>
    <scope>IDENTIFICATION</scope>
</reference>
<feature type="region of interest" description="Disordered" evidence="1">
    <location>
        <begin position="1"/>
        <end position="33"/>
    </location>
</feature>